<protein>
    <submittedName>
        <fullName evidence="2">Uma2 family endonuclease</fullName>
    </submittedName>
</protein>
<evidence type="ECO:0000259" key="1">
    <source>
        <dbReference type="Pfam" id="PF05685"/>
    </source>
</evidence>
<dbReference type="PANTHER" id="PTHR34107:SF7">
    <property type="entry name" value="SLR2092 PROTEIN"/>
    <property type="match status" value="1"/>
</dbReference>
<gene>
    <name evidence="2" type="ORF">H6G83_24735</name>
</gene>
<dbReference type="InterPro" id="IPR012296">
    <property type="entry name" value="Nuclease_put_TT1808"/>
</dbReference>
<keyword evidence="3" id="KW-1185">Reference proteome</keyword>
<keyword evidence="2" id="KW-0255">Endonuclease</keyword>
<dbReference type="EMBL" id="JACJSG010000040">
    <property type="protein sequence ID" value="MBD2503776.1"/>
    <property type="molecule type" value="Genomic_DNA"/>
</dbReference>
<dbReference type="RefSeq" id="WP_190476860.1">
    <property type="nucleotide sequence ID" value="NZ_JACJSG010000040.1"/>
</dbReference>
<dbReference type="GO" id="GO:0004519">
    <property type="term" value="F:endonuclease activity"/>
    <property type="evidence" value="ECO:0007669"/>
    <property type="project" value="UniProtKB-KW"/>
</dbReference>
<accession>A0ABR8DA13</accession>
<sequence length="198" mass="22796">MTALTLNLNSVIKLTREQFYQLCEENPDLKLERNAQGELIIMPPTGGETGKSNSTTNAQIWFWNDQNQLGEVFDSSTGFTLPNGADRSPDVSWVEKSRWDALTKEQKEKFIPLCPDFVIEILCLRHAARTPNDSLKKAQLKMQEYIENGCRLGWLINRKKQEVEIYRPEQDVEVLKFPQTLDGENVLPGLVLNMQRIW</sequence>
<evidence type="ECO:0000313" key="3">
    <source>
        <dbReference type="Proteomes" id="UP000661112"/>
    </source>
</evidence>
<dbReference type="Pfam" id="PF05685">
    <property type="entry name" value="Uma2"/>
    <property type="match status" value="1"/>
</dbReference>
<keyword evidence="2" id="KW-0378">Hydrolase</keyword>
<comment type="caution">
    <text evidence="2">The sequence shown here is derived from an EMBL/GenBank/DDBJ whole genome shotgun (WGS) entry which is preliminary data.</text>
</comment>
<dbReference type="PANTHER" id="PTHR34107">
    <property type="entry name" value="SLL0198 PROTEIN-RELATED"/>
    <property type="match status" value="1"/>
</dbReference>
<dbReference type="InterPro" id="IPR011335">
    <property type="entry name" value="Restrct_endonuc-II-like"/>
</dbReference>
<dbReference type="Gene3D" id="3.90.1570.10">
    <property type="entry name" value="tt1808, chain A"/>
    <property type="match status" value="1"/>
</dbReference>
<organism evidence="2 3">
    <name type="scientific">Anabaena azotica FACHB-119</name>
    <dbReference type="NCBI Taxonomy" id="947527"/>
    <lineage>
        <taxon>Bacteria</taxon>
        <taxon>Bacillati</taxon>
        <taxon>Cyanobacteriota</taxon>
        <taxon>Cyanophyceae</taxon>
        <taxon>Nostocales</taxon>
        <taxon>Nostocaceae</taxon>
        <taxon>Anabaena</taxon>
        <taxon>Anabaena azotica</taxon>
    </lineage>
</organism>
<dbReference type="SUPFAM" id="SSF52980">
    <property type="entry name" value="Restriction endonuclease-like"/>
    <property type="match status" value="1"/>
</dbReference>
<proteinExistence type="predicted"/>
<feature type="domain" description="Putative restriction endonuclease" evidence="1">
    <location>
        <begin position="17"/>
        <end position="195"/>
    </location>
</feature>
<reference evidence="2 3" key="1">
    <citation type="journal article" date="2020" name="ISME J.">
        <title>Comparative genomics reveals insights into cyanobacterial evolution and habitat adaptation.</title>
        <authorList>
            <person name="Chen M.Y."/>
            <person name="Teng W.K."/>
            <person name="Zhao L."/>
            <person name="Hu C.X."/>
            <person name="Zhou Y.K."/>
            <person name="Han B.P."/>
            <person name="Song L.R."/>
            <person name="Shu W.S."/>
        </authorList>
    </citation>
    <scope>NUCLEOTIDE SEQUENCE [LARGE SCALE GENOMIC DNA]</scope>
    <source>
        <strain evidence="2 3">FACHB-119</strain>
    </source>
</reference>
<dbReference type="CDD" id="cd06260">
    <property type="entry name" value="DUF820-like"/>
    <property type="match status" value="1"/>
</dbReference>
<dbReference type="InterPro" id="IPR008538">
    <property type="entry name" value="Uma2"/>
</dbReference>
<evidence type="ECO:0000313" key="2">
    <source>
        <dbReference type="EMBL" id="MBD2503776.1"/>
    </source>
</evidence>
<name>A0ABR8DA13_9NOST</name>
<keyword evidence="2" id="KW-0540">Nuclease</keyword>
<dbReference type="Proteomes" id="UP000661112">
    <property type="component" value="Unassembled WGS sequence"/>
</dbReference>